<dbReference type="Proteomes" id="UP001215280">
    <property type="component" value="Unassembled WGS sequence"/>
</dbReference>
<dbReference type="EMBL" id="JARJLG010000273">
    <property type="protein sequence ID" value="KAJ7720969.1"/>
    <property type="molecule type" value="Genomic_DNA"/>
</dbReference>
<organism evidence="1 2">
    <name type="scientific">Mycena maculata</name>
    <dbReference type="NCBI Taxonomy" id="230809"/>
    <lineage>
        <taxon>Eukaryota</taxon>
        <taxon>Fungi</taxon>
        <taxon>Dikarya</taxon>
        <taxon>Basidiomycota</taxon>
        <taxon>Agaricomycotina</taxon>
        <taxon>Agaricomycetes</taxon>
        <taxon>Agaricomycetidae</taxon>
        <taxon>Agaricales</taxon>
        <taxon>Marasmiineae</taxon>
        <taxon>Mycenaceae</taxon>
        <taxon>Mycena</taxon>
    </lineage>
</organism>
<protein>
    <submittedName>
        <fullName evidence="1">Uncharacterized protein</fullName>
    </submittedName>
</protein>
<evidence type="ECO:0000313" key="2">
    <source>
        <dbReference type="Proteomes" id="UP001215280"/>
    </source>
</evidence>
<gene>
    <name evidence="1" type="ORF">DFH07DRAFT_760666</name>
</gene>
<sequence length="233" mass="26202">MARRGRLEANLNDAKLRESVDPVQQLAAILQPDDDSDSRTPSKPLNASEVANILGRGTDLSTWDYDNILGYLQSNGQPWRANKAIPHPVGALILPPRGILKPRHTIDHRIFSCQKVNEGSSAIQFHNPSANLGLTTGYIRRIWQLPLQGHMQTFLVVETHKKLSLSDQWKAPFYSMPYLYATIVDAAPSGEFLIIEPRHIITHLAVYKRPAGTYKIKQAILVISWALNRGRRQ</sequence>
<evidence type="ECO:0000313" key="1">
    <source>
        <dbReference type="EMBL" id="KAJ7720969.1"/>
    </source>
</evidence>
<keyword evidence="2" id="KW-1185">Reference proteome</keyword>
<accession>A0AAD7MJX0</accession>
<reference evidence="1" key="1">
    <citation type="submission" date="2023-03" db="EMBL/GenBank/DDBJ databases">
        <title>Massive genome expansion in bonnet fungi (Mycena s.s.) driven by repeated elements and novel gene families across ecological guilds.</title>
        <authorList>
            <consortium name="Lawrence Berkeley National Laboratory"/>
            <person name="Harder C.B."/>
            <person name="Miyauchi S."/>
            <person name="Viragh M."/>
            <person name="Kuo A."/>
            <person name="Thoen E."/>
            <person name="Andreopoulos B."/>
            <person name="Lu D."/>
            <person name="Skrede I."/>
            <person name="Drula E."/>
            <person name="Henrissat B."/>
            <person name="Morin E."/>
            <person name="Kohler A."/>
            <person name="Barry K."/>
            <person name="LaButti K."/>
            <person name="Morin E."/>
            <person name="Salamov A."/>
            <person name="Lipzen A."/>
            <person name="Mereny Z."/>
            <person name="Hegedus B."/>
            <person name="Baldrian P."/>
            <person name="Stursova M."/>
            <person name="Weitz H."/>
            <person name="Taylor A."/>
            <person name="Grigoriev I.V."/>
            <person name="Nagy L.G."/>
            <person name="Martin F."/>
            <person name="Kauserud H."/>
        </authorList>
    </citation>
    <scope>NUCLEOTIDE SEQUENCE</scope>
    <source>
        <strain evidence="1">CBHHK188m</strain>
    </source>
</reference>
<comment type="caution">
    <text evidence="1">The sequence shown here is derived from an EMBL/GenBank/DDBJ whole genome shotgun (WGS) entry which is preliminary data.</text>
</comment>
<proteinExistence type="predicted"/>
<dbReference type="AlphaFoldDB" id="A0AAD7MJX0"/>
<name>A0AAD7MJX0_9AGAR</name>